<evidence type="ECO:0000256" key="1">
    <source>
        <dbReference type="SAM" id="Phobius"/>
    </source>
</evidence>
<dbReference type="AlphaFoldDB" id="A0A0S3F5G5"/>
<keyword evidence="1" id="KW-0472">Membrane</keyword>
<reference evidence="2 3" key="1">
    <citation type="submission" date="2015-11" db="EMBL/GenBank/DDBJ databases">
        <title>A Two-component Flavoprotein Monooxygenase System MeaXY Responsible for para-Hydroxylation of 2-Methyl-6-ethylaniline and 2,6-Diethylaniline in Sphingobium baderi DE-13.</title>
        <authorList>
            <person name="Cheng M."/>
            <person name="Meng Q."/>
            <person name="Yang Y."/>
            <person name="Chu C."/>
            <person name="Yan X."/>
            <person name="He J."/>
            <person name="Li S."/>
        </authorList>
    </citation>
    <scope>NUCLEOTIDE SEQUENCE [LARGE SCALE GENOMIC DNA]</scope>
    <source>
        <strain evidence="2 3">DE-13</strain>
        <plasmid evidence="3">Plasmid pDE2</plasmid>
    </source>
</reference>
<dbReference type="GO" id="GO:0016020">
    <property type="term" value="C:membrane"/>
    <property type="evidence" value="ECO:0007669"/>
    <property type="project" value="InterPro"/>
</dbReference>
<dbReference type="InterPro" id="IPR021091">
    <property type="entry name" value="Mercury_ion_transport_MerF"/>
</dbReference>
<name>A0A0S3F5G5_9SPHN</name>
<evidence type="ECO:0000313" key="2">
    <source>
        <dbReference type="EMBL" id="ALR23030.1"/>
    </source>
</evidence>
<keyword evidence="1" id="KW-1133">Transmembrane helix</keyword>
<feature type="transmembrane region" description="Helical" evidence="1">
    <location>
        <begin position="55"/>
        <end position="76"/>
    </location>
</feature>
<organism evidence="2 3">
    <name type="scientific">Sphingobium baderi</name>
    <dbReference type="NCBI Taxonomy" id="1332080"/>
    <lineage>
        <taxon>Bacteria</taxon>
        <taxon>Pseudomonadati</taxon>
        <taxon>Pseudomonadota</taxon>
        <taxon>Alphaproteobacteria</taxon>
        <taxon>Sphingomonadales</taxon>
        <taxon>Sphingomonadaceae</taxon>
        <taxon>Sphingobium</taxon>
    </lineage>
</organism>
<dbReference type="Pfam" id="PF11431">
    <property type="entry name" value="Transport_MerF"/>
    <property type="match status" value="1"/>
</dbReference>
<keyword evidence="3" id="KW-1185">Reference proteome</keyword>
<keyword evidence="2" id="KW-0614">Plasmid</keyword>
<dbReference type="Proteomes" id="UP000056968">
    <property type="component" value="Plasmid pDE2"/>
</dbReference>
<accession>A0A0S3F5G5</accession>
<dbReference type="EMBL" id="CP013266">
    <property type="protein sequence ID" value="ALR23030.1"/>
    <property type="molecule type" value="Genomic_DNA"/>
</dbReference>
<evidence type="ECO:0008006" key="4">
    <source>
        <dbReference type="Google" id="ProtNLM"/>
    </source>
</evidence>
<feature type="transmembrane region" description="Helical" evidence="1">
    <location>
        <begin position="20"/>
        <end position="49"/>
    </location>
</feature>
<dbReference type="Gene3D" id="1.10.287.910">
    <property type="entry name" value="bacterial mercury transporter, merf"/>
    <property type="match status" value="1"/>
</dbReference>
<proteinExistence type="predicted"/>
<evidence type="ECO:0000313" key="3">
    <source>
        <dbReference type="Proteomes" id="UP000056968"/>
    </source>
</evidence>
<dbReference type="KEGG" id="sbd:ATN00_21235"/>
<keyword evidence="1" id="KW-0812">Transmembrane</keyword>
<geneLocation type="plasmid" evidence="2 3">
    <name>pDE2</name>
</geneLocation>
<protein>
    <recommendedName>
        <fullName evidence="4">Mercury resistance system transport protein MerF</fullName>
    </recommendedName>
</protein>
<dbReference type="NCBIfam" id="NF033565">
    <property type="entry name" value="trans_MerF"/>
    <property type="match status" value="1"/>
</dbReference>
<gene>
    <name evidence="2" type="ORF">ATN00_21235</name>
</gene>
<sequence length="96" mass="10413">MPAIRPARRDEDRSMKDATLLKTGIAGSLIAVICCATPLLVVLLGAIGLSAWLGWIDYVLMPALAFFVALTGYGLWRRQRAADCCATETQTNKENS</sequence>